<accession>A0A553NDS4</accession>
<dbReference type="GO" id="GO:0006271">
    <property type="term" value="P:DNA strand elongation involved in DNA replication"/>
    <property type="evidence" value="ECO:0007669"/>
    <property type="project" value="TreeGrafter"/>
</dbReference>
<keyword evidence="4" id="KW-0539">Nucleus</keyword>
<evidence type="ECO:0000256" key="1">
    <source>
        <dbReference type="ARBA" id="ARBA00004123"/>
    </source>
</evidence>
<comment type="similarity">
    <text evidence="2">Belongs to the DNA polymerase delta/II small subunit family.</text>
</comment>
<dbReference type="STRING" id="6832.A0A553NDS4"/>
<dbReference type="InterPro" id="IPR007185">
    <property type="entry name" value="DNA_pol_a/d/e_bsu"/>
</dbReference>
<gene>
    <name evidence="7" type="ORF">TCAL_05588</name>
</gene>
<evidence type="ECO:0000256" key="4">
    <source>
        <dbReference type="ARBA" id="ARBA00023242"/>
    </source>
</evidence>
<dbReference type="GO" id="GO:0003677">
    <property type="term" value="F:DNA binding"/>
    <property type="evidence" value="ECO:0007669"/>
    <property type="project" value="InterPro"/>
</dbReference>
<keyword evidence="8" id="KW-1185">Reference proteome</keyword>
<feature type="domain" description="DNA polymerase alpha/delta/epsilon subunit B" evidence="5">
    <location>
        <begin position="199"/>
        <end position="411"/>
    </location>
</feature>
<dbReference type="GO" id="GO:0043625">
    <property type="term" value="C:delta DNA polymerase complex"/>
    <property type="evidence" value="ECO:0007669"/>
    <property type="project" value="TreeGrafter"/>
</dbReference>
<organism evidence="7 8">
    <name type="scientific">Tigriopus californicus</name>
    <name type="common">Marine copepod</name>
    <dbReference type="NCBI Taxonomy" id="6832"/>
    <lineage>
        <taxon>Eukaryota</taxon>
        <taxon>Metazoa</taxon>
        <taxon>Ecdysozoa</taxon>
        <taxon>Arthropoda</taxon>
        <taxon>Crustacea</taxon>
        <taxon>Multicrustacea</taxon>
        <taxon>Hexanauplia</taxon>
        <taxon>Copepoda</taxon>
        <taxon>Harpacticoida</taxon>
        <taxon>Harpacticidae</taxon>
        <taxon>Tigriopus</taxon>
    </lineage>
</organism>
<dbReference type="Pfam" id="PF04042">
    <property type="entry name" value="DNA_pol_E_B"/>
    <property type="match status" value="1"/>
</dbReference>
<protein>
    <recommendedName>
        <fullName evidence="9">DNA polymerase delta subunit 2</fullName>
    </recommendedName>
</protein>
<comment type="caution">
    <text evidence="7">The sequence shown here is derived from an EMBL/GenBank/DDBJ whole genome shotgun (WGS) entry which is preliminary data.</text>
</comment>
<dbReference type="Proteomes" id="UP000318571">
    <property type="component" value="Chromosome 10"/>
</dbReference>
<evidence type="ECO:0000313" key="8">
    <source>
        <dbReference type="Proteomes" id="UP000318571"/>
    </source>
</evidence>
<dbReference type="Gene3D" id="2.40.50.430">
    <property type="match status" value="1"/>
</dbReference>
<evidence type="ECO:0000313" key="7">
    <source>
        <dbReference type="EMBL" id="TRY63587.1"/>
    </source>
</evidence>
<proteinExistence type="inferred from homology"/>
<dbReference type="PANTHER" id="PTHR10416">
    <property type="entry name" value="DNA POLYMERASE DELTA SUBUNIT 2"/>
    <property type="match status" value="1"/>
</dbReference>
<evidence type="ECO:0000256" key="2">
    <source>
        <dbReference type="ARBA" id="ARBA00006035"/>
    </source>
</evidence>
<keyword evidence="3" id="KW-0235">DNA replication</keyword>
<dbReference type="EMBL" id="VCGU01000458">
    <property type="protein sequence ID" value="TRY63587.1"/>
    <property type="molecule type" value="Genomic_DNA"/>
</dbReference>
<comment type="subcellular location">
    <subcellularLocation>
        <location evidence="1">Nucleus</location>
    </subcellularLocation>
</comment>
<name>A0A553NDS4_TIGCA</name>
<dbReference type="Gene3D" id="3.60.21.50">
    <property type="match status" value="1"/>
</dbReference>
<dbReference type="PANTHER" id="PTHR10416:SF0">
    <property type="entry name" value="DNA POLYMERASE DELTA SUBUNIT 2"/>
    <property type="match status" value="1"/>
</dbReference>
<dbReference type="InterPro" id="IPR024826">
    <property type="entry name" value="DNA_pol_delta/II_ssu"/>
</dbReference>
<dbReference type="OrthoDB" id="3763at2759"/>
<dbReference type="OMA" id="HCILIGT"/>
<dbReference type="Pfam" id="PF18018">
    <property type="entry name" value="DNA_pol_D_N"/>
    <property type="match status" value="1"/>
</dbReference>
<dbReference type="CDD" id="cd07387">
    <property type="entry name" value="MPP_PolD2_C"/>
    <property type="match status" value="1"/>
</dbReference>
<evidence type="ECO:0000259" key="5">
    <source>
        <dbReference type="Pfam" id="PF04042"/>
    </source>
</evidence>
<evidence type="ECO:0008006" key="9">
    <source>
        <dbReference type="Google" id="ProtNLM"/>
    </source>
</evidence>
<evidence type="ECO:0000259" key="6">
    <source>
        <dbReference type="Pfam" id="PF18018"/>
    </source>
</evidence>
<evidence type="ECO:0000256" key="3">
    <source>
        <dbReference type="ARBA" id="ARBA00022705"/>
    </source>
</evidence>
<reference evidence="7 8" key="1">
    <citation type="journal article" date="2018" name="Nat. Ecol. Evol.">
        <title>Genomic signatures of mitonuclear coevolution across populations of Tigriopus californicus.</title>
        <authorList>
            <person name="Barreto F.S."/>
            <person name="Watson E.T."/>
            <person name="Lima T.G."/>
            <person name="Willett C.S."/>
            <person name="Edmands S."/>
            <person name="Li W."/>
            <person name="Burton R.S."/>
        </authorList>
    </citation>
    <scope>NUCLEOTIDE SEQUENCE [LARGE SCALE GENOMIC DNA]</scope>
    <source>
        <strain evidence="7 8">San Diego</strain>
    </source>
</reference>
<dbReference type="AlphaFoldDB" id="A0A553NDS4"/>
<dbReference type="InterPro" id="IPR041863">
    <property type="entry name" value="PolD2_C"/>
</dbReference>
<dbReference type="InterPro" id="IPR040663">
    <property type="entry name" value="DNA_pol_D_N"/>
</dbReference>
<feature type="domain" description="DNA polymerase delta subunit OB-fold" evidence="6">
    <location>
        <begin position="50"/>
        <end position="179"/>
    </location>
</feature>
<sequence length="464" mass="51621">MPGQLLSPPDDVATGDRTEVKYRRYHPTGSCSYVNQSQAFRLSGRDFQRQYFHIYSHRLQAMRARLERQLAQSHPQARVISLSELSGHKQQEVTLIGTLYKHQELKPNILQDLSEDNGLLPPPVHTKYISPEDDLILEDNLQRIRLRGSHINVARLVTGVVCAVWGTEKESGKLEVNDIVFPSGVAAVPRPIPEHTSYVVFVSGLELADPQGASLSAFQLAVDWIIGEAGEMDEQKDNAQIQRVIIAGNSLDESTKDRAEMAKAKYLTKDVAASSIDAIKQLDDFLVQLAGSVDVDIMPGAFDPANQTLPQQPLHKCLFPATNVYSTLHCVTNPYQFELEGTECLGLSGQITDDIIRNSELDSPLDVMESLLRWSHLAPTSPDTLGCFPYAKNDPFILEKSPHVMFSGNQNLFESRVVDVNGSPVHLLSIPRFKTSHSVVAMNLKSLTFEEIHFDASLTCPWLK</sequence>